<sequence length="161" mass="17856">MEDMSLWTAIVILFASSLPLVEYIITIPAGIVFLNLPPVATVVLSMIGNSIGVVIFILLSEKIQTWLEGRRERKGLPKKVSKRTERTQRYLDRYGMAGVGFLAPILLSSHLGAITAVALRVTKGYAIFWTVIGVTFWSIVIGFVCVYAGEWIRSFYGPLFG</sequence>
<dbReference type="EMBL" id="FMYM01000010">
    <property type="protein sequence ID" value="SDC54764.1"/>
    <property type="molecule type" value="Genomic_DNA"/>
</dbReference>
<feature type="transmembrane region" description="Helical" evidence="1">
    <location>
        <begin position="7"/>
        <end position="33"/>
    </location>
</feature>
<dbReference type="Pfam" id="PF06695">
    <property type="entry name" value="Sm_multidrug_ex"/>
    <property type="match status" value="1"/>
</dbReference>
<reference evidence="3" key="1">
    <citation type="submission" date="2016-09" db="EMBL/GenBank/DDBJ databases">
        <authorList>
            <person name="Varghese N."/>
            <person name="Submissions S."/>
        </authorList>
    </citation>
    <scope>NUCLEOTIDE SEQUENCE [LARGE SCALE GENOMIC DNA]</scope>
    <source>
        <strain evidence="3">25nlg</strain>
    </source>
</reference>
<feature type="transmembrane region" description="Helical" evidence="1">
    <location>
        <begin position="125"/>
        <end position="149"/>
    </location>
</feature>
<evidence type="ECO:0000256" key="1">
    <source>
        <dbReference type="SAM" id="Phobius"/>
    </source>
</evidence>
<dbReference type="InterPro" id="IPR009577">
    <property type="entry name" value="Sm_multidrug_ex"/>
</dbReference>
<keyword evidence="3" id="KW-1185">Reference proteome</keyword>
<keyword evidence="1" id="KW-1133">Transmembrane helix</keyword>
<name>A0A1G6MHL9_9BACI</name>
<keyword evidence="1" id="KW-0812">Transmembrane</keyword>
<protein>
    <submittedName>
        <fullName evidence="2">Small multi-drug export protein</fullName>
    </submittedName>
</protein>
<proteinExistence type="predicted"/>
<dbReference type="OrthoDB" id="6400183at2"/>
<evidence type="ECO:0000313" key="2">
    <source>
        <dbReference type="EMBL" id="SDC54764.1"/>
    </source>
</evidence>
<accession>A0A1G6MHL9</accession>
<organism evidence="2 3">
    <name type="scientific">Shouchella lonarensis</name>
    <dbReference type="NCBI Taxonomy" id="1464122"/>
    <lineage>
        <taxon>Bacteria</taxon>
        <taxon>Bacillati</taxon>
        <taxon>Bacillota</taxon>
        <taxon>Bacilli</taxon>
        <taxon>Bacillales</taxon>
        <taxon>Bacillaceae</taxon>
        <taxon>Shouchella</taxon>
    </lineage>
</organism>
<feature type="transmembrane region" description="Helical" evidence="1">
    <location>
        <begin position="39"/>
        <end position="60"/>
    </location>
</feature>
<keyword evidence="1" id="KW-0472">Membrane</keyword>
<dbReference type="RefSeq" id="WP_090776320.1">
    <property type="nucleotide sequence ID" value="NZ_FMYM01000010.1"/>
</dbReference>
<feature type="transmembrane region" description="Helical" evidence="1">
    <location>
        <begin position="94"/>
        <end position="119"/>
    </location>
</feature>
<dbReference type="STRING" id="1464122.SAMN05421737_11020"/>
<evidence type="ECO:0000313" key="3">
    <source>
        <dbReference type="Proteomes" id="UP000242662"/>
    </source>
</evidence>
<dbReference type="AlphaFoldDB" id="A0A1G6MHL9"/>
<dbReference type="Proteomes" id="UP000242662">
    <property type="component" value="Unassembled WGS sequence"/>
</dbReference>
<gene>
    <name evidence="2" type="ORF">SAMN05421737_11020</name>
</gene>